<keyword evidence="8 9" id="KW-0411">Iron-sulfur</keyword>
<keyword evidence="9" id="KW-0170">Cobalt</keyword>
<comment type="caution">
    <text evidence="12">The sequence shown here is derived from an EMBL/GenBank/DDBJ whole genome shotgun (WGS) entry which is preliminary data.</text>
</comment>
<comment type="catalytic activity">
    <reaction evidence="9">
        <text>epoxyqueuosine(34) in tRNA + AH2 = queuosine(34) in tRNA + A + H2O</text>
        <dbReference type="Rhea" id="RHEA:32159"/>
        <dbReference type="Rhea" id="RHEA-COMP:18571"/>
        <dbReference type="Rhea" id="RHEA-COMP:18582"/>
        <dbReference type="ChEBI" id="CHEBI:13193"/>
        <dbReference type="ChEBI" id="CHEBI:15377"/>
        <dbReference type="ChEBI" id="CHEBI:17499"/>
        <dbReference type="ChEBI" id="CHEBI:194431"/>
        <dbReference type="ChEBI" id="CHEBI:194443"/>
        <dbReference type="EC" id="1.17.99.6"/>
    </reaction>
</comment>
<feature type="binding site" evidence="9">
    <location>
        <position position="69"/>
    </location>
    <ligand>
        <name>cob(II)alamin</name>
        <dbReference type="ChEBI" id="CHEBI:16304"/>
    </ligand>
</feature>
<feature type="binding site" evidence="9">
    <location>
        <begin position="151"/>
        <end position="153"/>
    </location>
    <ligand>
        <name>cob(II)alamin</name>
        <dbReference type="ChEBI" id="CHEBI:16304"/>
    </ligand>
</feature>
<reference evidence="13 14" key="1">
    <citation type="journal article" date="2019" name="Sci. Transl. Med.">
        <title>Quorum sensing between bacterial species on the skin protects against epidermal injury in atopic dermatitis.</title>
        <authorList>
            <person name="Williams M.R."/>
        </authorList>
    </citation>
    <scope>NUCLEOTIDE SEQUENCE [LARGE SCALE GENOMIC DNA]</scope>
    <source>
        <strain evidence="13 14">H8</strain>
    </source>
</reference>
<dbReference type="EMBL" id="SCHC01000001">
    <property type="protein sequence ID" value="TBW78614.1"/>
    <property type="molecule type" value="Genomic_DNA"/>
</dbReference>
<comment type="cofactor">
    <cofactor evidence="9">
        <name>cob(II)alamin</name>
        <dbReference type="ChEBI" id="CHEBI:16304"/>
    </cofactor>
</comment>
<comment type="pathway">
    <text evidence="9">tRNA modification; tRNA-queuosine biosynthesis.</text>
</comment>
<dbReference type="InterPro" id="IPR004453">
    <property type="entry name" value="QueG"/>
</dbReference>
<evidence type="ECO:0000256" key="7">
    <source>
        <dbReference type="ARBA" id="ARBA00023004"/>
    </source>
</evidence>
<keyword evidence="6 9" id="KW-0560">Oxidoreductase</keyword>
<feature type="binding site" evidence="9">
    <location>
        <position position="259"/>
    </location>
    <ligand>
        <name>[4Fe-4S] cluster</name>
        <dbReference type="ChEBI" id="CHEBI:49883"/>
        <label>1</label>
    </ligand>
</feature>
<feature type="binding site" evidence="9">
    <location>
        <position position="181"/>
    </location>
    <ligand>
        <name>cob(II)alamin</name>
        <dbReference type="ChEBI" id="CHEBI:16304"/>
    </ligand>
</feature>
<dbReference type="InterPro" id="IPR016024">
    <property type="entry name" value="ARM-type_fold"/>
</dbReference>
<feature type="binding site" evidence="9">
    <location>
        <position position="167"/>
    </location>
    <ligand>
        <name>cob(II)alamin</name>
        <dbReference type="ChEBI" id="CHEBI:16304"/>
    </ligand>
</feature>
<dbReference type="GO" id="GO:0052693">
    <property type="term" value="F:epoxyqueuosine reductase activity"/>
    <property type="evidence" value="ECO:0007669"/>
    <property type="project" value="UniProtKB-UniRule"/>
</dbReference>
<dbReference type="Pfam" id="PF13484">
    <property type="entry name" value="Fer4_16"/>
    <property type="match status" value="1"/>
</dbReference>
<evidence type="ECO:0000313" key="13">
    <source>
        <dbReference type="EMBL" id="TBW78614.1"/>
    </source>
</evidence>
<dbReference type="InterPro" id="IPR017896">
    <property type="entry name" value="4Fe4S_Fe-S-bd"/>
</dbReference>
<dbReference type="GO" id="GO:0046872">
    <property type="term" value="F:metal ion binding"/>
    <property type="evidence" value="ECO:0007669"/>
    <property type="project" value="UniProtKB-KW"/>
</dbReference>
<feature type="active site" description="Proton donor" evidence="9">
    <location>
        <position position="146"/>
    </location>
</feature>
<dbReference type="Gene3D" id="1.25.10.10">
    <property type="entry name" value="Leucine-rich Repeat Variant"/>
    <property type="match status" value="1"/>
</dbReference>
<name>A0A7X9WB42_STACP</name>
<dbReference type="UniPathway" id="UPA00392"/>
<dbReference type="GO" id="GO:0051539">
    <property type="term" value="F:4 iron, 4 sulfur cluster binding"/>
    <property type="evidence" value="ECO:0007669"/>
    <property type="project" value="UniProtKB-KW"/>
</dbReference>
<dbReference type="NCBIfam" id="TIGR00276">
    <property type="entry name" value="tRNA epoxyqueuosine(34) reductase QueG"/>
    <property type="match status" value="1"/>
</dbReference>
<evidence type="ECO:0000256" key="5">
    <source>
        <dbReference type="ARBA" id="ARBA00022785"/>
    </source>
</evidence>
<feature type="binding site" evidence="9">
    <location>
        <position position="170"/>
    </location>
    <ligand>
        <name>cob(II)alamin</name>
        <dbReference type="ChEBI" id="CHEBI:16304"/>
    </ligand>
</feature>
<dbReference type="InterPro" id="IPR011989">
    <property type="entry name" value="ARM-like"/>
</dbReference>
<dbReference type="Proteomes" id="UP000538955">
    <property type="component" value="Unassembled WGS sequence"/>
</dbReference>
<keyword evidence="4 9" id="KW-0479">Metal-binding</keyword>
<feature type="binding site" evidence="9">
    <location>
        <position position="206"/>
    </location>
    <ligand>
        <name>[4Fe-4S] cluster</name>
        <dbReference type="ChEBI" id="CHEBI:49883"/>
        <label>1</label>
    </ligand>
</feature>
<dbReference type="PANTHER" id="PTHR30002">
    <property type="entry name" value="EPOXYQUEUOSINE REDUCTASE"/>
    <property type="match status" value="1"/>
</dbReference>
<evidence type="ECO:0000256" key="3">
    <source>
        <dbReference type="ARBA" id="ARBA00022694"/>
    </source>
</evidence>
<reference evidence="15 16" key="2">
    <citation type="submission" date="2020-04" db="EMBL/GenBank/DDBJ databases">
        <title>The Epidemiology and Molecular Characteristics of Linezolid-Resistant Staphylococcus capitis in Huashan Hospital, Shanghai.</title>
        <authorList>
            <person name="Ding L."/>
            <person name="Li P."/>
            <person name="Yang Y."/>
            <person name="Lin D."/>
            <person name="Xu X."/>
        </authorList>
    </citation>
    <scope>NUCLEOTIDE SEQUENCE [LARGE SCALE GENOMIC DNA]</scope>
    <source>
        <strain evidence="12 16">12-86</strain>
        <strain evidence="11 15">17-84</strain>
    </source>
</reference>
<feature type="binding site" evidence="9">
    <location>
        <position position="146"/>
    </location>
    <ligand>
        <name>cob(II)alamin</name>
        <dbReference type="ChEBI" id="CHEBI:16304"/>
    </ligand>
</feature>
<feature type="binding site" evidence="9">
    <location>
        <position position="291"/>
    </location>
    <ligand>
        <name>tRNA</name>
        <dbReference type="ChEBI" id="CHEBI:17843"/>
    </ligand>
</feature>
<evidence type="ECO:0000313" key="16">
    <source>
        <dbReference type="Proteomes" id="UP000550736"/>
    </source>
</evidence>
<comment type="function">
    <text evidence="9">Catalyzes the conversion of epoxyqueuosine (oQ) to queuosine (Q), which is a hypermodified base found in the wobble positions of tRNA(Asp), tRNA(Asn), tRNA(His) and tRNA(Tyr).</text>
</comment>
<dbReference type="Proteomes" id="UP000550736">
    <property type="component" value="Unassembled WGS sequence"/>
</dbReference>
<organism evidence="12 16">
    <name type="scientific">Staphylococcus capitis</name>
    <dbReference type="NCBI Taxonomy" id="29388"/>
    <lineage>
        <taxon>Bacteria</taxon>
        <taxon>Bacillati</taxon>
        <taxon>Bacillota</taxon>
        <taxon>Bacilli</taxon>
        <taxon>Bacillales</taxon>
        <taxon>Staphylococcaceae</taxon>
        <taxon>Staphylococcus</taxon>
    </lineage>
</organism>
<evidence type="ECO:0000259" key="10">
    <source>
        <dbReference type="PROSITE" id="PS51379"/>
    </source>
</evidence>
<feature type="binding site" evidence="9">
    <location>
        <position position="232"/>
    </location>
    <ligand>
        <name>tRNA</name>
        <dbReference type="ChEBI" id="CHEBI:17843"/>
    </ligand>
</feature>
<dbReference type="InterPro" id="IPR013542">
    <property type="entry name" value="QueG_DUF1730"/>
</dbReference>
<dbReference type="GO" id="GO:0005737">
    <property type="term" value="C:cytoplasm"/>
    <property type="evidence" value="ECO:0007669"/>
    <property type="project" value="UniProtKB-SubCell"/>
</dbReference>
<comment type="subcellular location">
    <subcellularLocation>
        <location evidence="9">Cytoplasm</location>
    </subcellularLocation>
</comment>
<evidence type="ECO:0000313" key="15">
    <source>
        <dbReference type="Proteomes" id="UP000538955"/>
    </source>
</evidence>
<dbReference type="EMBL" id="JABBLX010000034">
    <property type="protein sequence ID" value="NMK98353.1"/>
    <property type="molecule type" value="Genomic_DNA"/>
</dbReference>
<sequence>MTYVILCEGAKLVDYKQLKREIIDYAHSIGIDSIGFTTADPFDELKQKLESYHSKGFASGFEESDIALRTEPKLSLPSARSIIAIAVGYPNKLKGAPKSVRGDRRGMFARASWGQDYHTIMRKRLDKLSEFLREKVPDVEIQSMVDTGVLSDRAVAERAGLGFVGRNGFVISPELGTWTYLGEMLVSIPFEPDDPILDSCGDCTICVDRCPTGALVGNGQLNSQKCISFLTQTKGYLQDEYRYKIGNRLYGCDTCQQVCPKNRGINTQHDDIVLEPEILKPRLVPLLQMSNKEFKNTYGHLAGAWRGKKPIQRNAILALAHFNEESAIPELKEVALNDPRPMIRGTAYWAIGQIQGEDAKAFINENYEKEIEEVQVEMKKGLDMRRD</sequence>
<evidence type="ECO:0000256" key="1">
    <source>
        <dbReference type="ARBA" id="ARBA00022485"/>
    </source>
</evidence>
<gene>
    <name evidence="9 12" type="primary">queG</name>
    <name evidence="13" type="ORF">EQ811_05955</name>
    <name evidence="12" type="ORF">HHM13_09675</name>
    <name evidence="11" type="ORF">HHM24_07285</name>
</gene>
<comment type="cofactor">
    <cofactor evidence="9">
        <name>[4Fe-4S] cluster</name>
        <dbReference type="ChEBI" id="CHEBI:49883"/>
    </cofactor>
    <text evidence="9">Binds 2 [4Fe-4S] clusters per monomer.</text>
</comment>
<evidence type="ECO:0000256" key="2">
    <source>
        <dbReference type="ARBA" id="ARBA00022490"/>
    </source>
</evidence>
<feature type="binding site" evidence="9">
    <location>
        <position position="309"/>
    </location>
    <ligand>
        <name>tRNA</name>
        <dbReference type="ChEBI" id="CHEBI:17843"/>
    </ligand>
</feature>
<dbReference type="InterPro" id="IPR017900">
    <property type="entry name" value="4Fe4S_Fe_S_CS"/>
</dbReference>
<evidence type="ECO:0000256" key="6">
    <source>
        <dbReference type="ARBA" id="ARBA00023002"/>
    </source>
</evidence>
<feature type="binding site" evidence="9">
    <location>
        <position position="228"/>
    </location>
    <ligand>
        <name>cob(II)alamin</name>
        <dbReference type="ChEBI" id="CHEBI:16304"/>
    </ligand>
</feature>
<accession>A0A7X9WB42</accession>
<evidence type="ECO:0000256" key="4">
    <source>
        <dbReference type="ARBA" id="ARBA00022723"/>
    </source>
</evidence>
<evidence type="ECO:0000313" key="14">
    <source>
        <dbReference type="Proteomes" id="UP000291949"/>
    </source>
</evidence>
<feature type="binding site" evidence="9">
    <location>
        <position position="252"/>
    </location>
    <ligand>
        <name>[4Fe-4S] cluster</name>
        <dbReference type="ChEBI" id="CHEBI:49883"/>
        <label>2</label>
    </ligand>
</feature>
<feature type="binding site" evidence="9">
    <location>
        <position position="226"/>
    </location>
    <ligand>
        <name>[4Fe-4S] cluster</name>
        <dbReference type="ChEBI" id="CHEBI:49883"/>
        <label>2</label>
    </ligand>
</feature>
<dbReference type="GO" id="GO:0008616">
    <property type="term" value="P:tRNA queuosine(34) biosynthetic process"/>
    <property type="evidence" value="ECO:0007669"/>
    <property type="project" value="UniProtKB-UniRule"/>
</dbReference>
<dbReference type="PROSITE" id="PS00198">
    <property type="entry name" value="4FE4S_FER_1"/>
    <property type="match status" value="1"/>
</dbReference>
<keyword evidence="9" id="KW-0846">Cobalamin</keyword>
<keyword evidence="1 9" id="KW-0004">4Fe-4S</keyword>
<dbReference type="HAMAP" id="MF_00916">
    <property type="entry name" value="QueG"/>
    <property type="match status" value="1"/>
</dbReference>
<comment type="similarity">
    <text evidence="9">Belongs to the QueG family.</text>
</comment>
<dbReference type="RefSeq" id="WP_087671673.1">
    <property type="nucleotide sequence ID" value="NZ_AP014956.1"/>
</dbReference>
<proteinExistence type="inferred from homology"/>
<dbReference type="PROSITE" id="PS51379">
    <property type="entry name" value="4FE4S_FER_2"/>
    <property type="match status" value="1"/>
</dbReference>
<feature type="binding site" evidence="9">
    <location>
        <position position="234"/>
    </location>
    <ligand>
        <name>tRNA</name>
        <dbReference type="ChEBI" id="CHEBI:17843"/>
    </ligand>
</feature>
<dbReference type="Gene3D" id="3.30.70.20">
    <property type="match status" value="1"/>
</dbReference>
<feature type="binding site" evidence="9">
    <location>
        <position position="203"/>
    </location>
    <ligand>
        <name>[4Fe-4S] cluster</name>
        <dbReference type="ChEBI" id="CHEBI:49883"/>
        <label>1</label>
    </ligand>
</feature>
<dbReference type="SUPFAM" id="SSF48371">
    <property type="entry name" value="ARM repeat"/>
    <property type="match status" value="1"/>
</dbReference>
<protein>
    <recommendedName>
        <fullName evidence="9">Epoxyqueuosine reductase</fullName>
        <ecNumber evidence="9">1.17.99.6</ecNumber>
    </recommendedName>
    <alternativeName>
        <fullName evidence="9">Queuosine biosynthesis protein QueG</fullName>
    </alternativeName>
</protein>
<dbReference type="GO" id="GO:0031419">
    <property type="term" value="F:cobalamin binding"/>
    <property type="evidence" value="ECO:0007669"/>
    <property type="project" value="UniProtKB-KW"/>
</dbReference>
<keyword evidence="15" id="KW-1185">Reference proteome</keyword>
<evidence type="ECO:0000256" key="9">
    <source>
        <dbReference type="HAMAP-Rule" id="MF_00916"/>
    </source>
</evidence>
<evidence type="ECO:0000313" key="12">
    <source>
        <dbReference type="EMBL" id="NMK98353.1"/>
    </source>
</evidence>
<dbReference type="SUPFAM" id="SSF54862">
    <property type="entry name" value="4Fe-4S ferredoxins"/>
    <property type="match status" value="1"/>
</dbReference>
<comment type="caution">
    <text evidence="9">Lacks conserved residue(s) required for the propagation of feature annotation.</text>
</comment>
<dbReference type="Pfam" id="PF08331">
    <property type="entry name" value="QueG_DUF1730"/>
    <property type="match status" value="1"/>
</dbReference>
<keyword evidence="3 9" id="KW-0819">tRNA processing</keyword>
<dbReference type="EC" id="1.17.99.6" evidence="9"/>
<evidence type="ECO:0000313" key="11">
    <source>
        <dbReference type="EMBL" id="NMK54531.1"/>
    </source>
</evidence>
<dbReference type="Proteomes" id="UP000291949">
    <property type="component" value="Unassembled WGS sequence"/>
</dbReference>
<dbReference type="FunFam" id="3.30.70.20:FF:000037">
    <property type="entry name" value="Epoxyqueuosine reductase"/>
    <property type="match status" value="1"/>
</dbReference>
<feature type="binding site" evidence="9">
    <location>
        <position position="210"/>
    </location>
    <ligand>
        <name>[4Fe-4S] cluster</name>
        <dbReference type="ChEBI" id="CHEBI:49883"/>
        <label>2</label>
    </ligand>
</feature>
<evidence type="ECO:0000256" key="8">
    <source>
        <dbReference type="ARBA" id="ARBA00023014"/>
    </source>
</evidence>
<feature type="binding site" evidence="9">
    <location>
        <position position="308"/>
    </location>
    <ligand>
        <name>tRNA</name>
        <dbReference type="ChEBI" id="CHEBI:17843"/>
    </ligand>
</feature>
<feature type="binding site" evidence="9">
    <location>
        <begin position="252"/>
        <end position="253"/>
    </location>
    <ligand>
        <name>cob(II)alamin</name>
        <dbReference type="ChEBI" id="CHEBI:16304"/>
    </ligand>
</feature>
<feature type="domain" description="4Fe-4S ferredoxin-type" evidence="10">
    <location>
        <begin position="188"/>
        <end position="220"/>
    </location>
</feature>
<feature type="binding site" evidence="9">
    <location>
        <position position="200"/>
    </location>
    <ligand>
        <name>[4Fe-4S] cluster</name>
        <dbReference type="ChEBI" id="CHEBI:49883"/>
        <label>1</label>
    </ligand>
</feature>
<keyword evidence="5 9" id="KW-0671">Queuosine biosynthesis</keyword>
<feature type="binding site" evidence="9">
    <location>
        <position position="292"/>
    </location>
    <ligand>
        <name>tRNA</name>
        <dbReference type="ChEBI" id="CHEBI:17843"/>
    </ligand>
</feature>
<dbReference type="EMBL" id="JABBMI010000060">
    <property type="protein sequence ID" value="NMK54531.1"/>
    <property type="molecule type" value="Genomic_DNA"/>
</dbReference>
<feature type="binding site" evidence="9">
    <location>
        <position position="306"/>
    </location>
    <ligand>
        <name>tRNA</name>
        <dbReference type="ChEBI" id="CHEBI:17843"/>
    </ligand>
</feature>
<keyword evidence="2 9" id="KW-0963">Cytoplasm</keyword>
<dbReference type="AlphaFoldDB" id="A0A7X9WB42"/>
<comment type="subunit">
    <text evidence="9">Monomer.</text>
</comment>
<feature type="binding site" evidence="9">
    <location>
        <position position="255"/>
    </location>
    <ligand>
        <name>[4Fe-4S] cluster</name>
        <dbReference type="ChEBI" id="CHEBI:49883"/>
        <label>2</label>
    </ligand>
</feature>
<dbReference type="PANTHER" id="PTHR30002:SF4">
    <property type="entry name" value="EPOXYQUEUOSINE REDUCTASE"/>
    <property type="match status" value="1"/>
</dbReference>
<keyword evidence="7 9" id="KW-0408">Iron</keyword>
<dbReference type="Pfam" id="PF13646">
    <property type="entry name" value="HEAT_2"/>
    <property type="match status" value="1"/>
</dbReference>